<evidence type="ECO:0000256" key="4">
    <source>
        <dbReference type="RuleBase" id="RU000461"/>
    </source>
</evidence>
<keyword evidence="3 4" id="KW-0349">Heme</keyword>
<evidence type="ECO:0000313" key="7">
    <source>
        <dbReference type="Proteomes" id="UP000297729"/>
    </source>
</evidence>
<keyword evidence="3 4" id="KW-0479">Metal-binding</keyword>
<dbReference type="GO" id="GO:0004497">
    <property type="term" value="F:monooxygenase activity"/>
    <property type="evidence" value="ECO:0007669"/>
    <property type="project" value="UniProtKB-KW"/>
</dbReference>
<sequence>MQTTIAAADTAPRHMRDLPGPQPWPLAGNLPQMTPLRRHQDVEAWSRQYGPLFRISFGNTPILVVASHELVNAVLRDRPDGFRRPSITEAISSEMGGRPGVFMAEGAAWRDQRRMVMAALSPHAVKAYFPSLVSVALRLRQRWRQVAGDIDLAEDLKRYSVDIIAGLAFGTEVNTIDGGEDVIQRHMDVILPAVARRSMSLFPYWRYVRLPQDRLLDASVAALNREVDLLIAAARARLSADPARRARPANLLEAMICAADEGGSGVDDRAVAGNVTTMLLAGEDTTSNTLAWMLYLLHQHPAAMAKARAEVRRVAPDPQLFSVEQMDALDYIDACAQEAMRLKPVAPFIPLEALRDTVVGDVRVPKHGLVWCVMRNDSVSEQHVAQAAEFDPERWLRRGDQALDKHVSMPFGAGVRTCPGRYLALLEIKLATAMLLSSFEIQSIATADGDEPEELMGFTMSPIGLRMRLQHS</sequence>
<evidence type="ECO:0000256" key="2">
    <source>
        <dbReference type="ARBA" id="ARBA00010617"/>
    </source>
</evidence>
<dbReference type="PRINTS" id="PR00463">
    <property type="entry name" value="EP450I"/>
</dbReference>
<feature type="region of interest" description="Disordered" evidence="5">
    <location>
        <begin position="1"/>
        <end position="23"/>
    </location>
</feature>
<dbReference type="Pfam" id="PF00067">
    <property type="entry name" value="p450"/>
    <property type="match status" value="1"/>
</dbReference>
<dbReference type="OrthoDB" id="9764248at2"/>
<accession>A0A4Y9SBW9</accession>
<dbReference type="PANTHER" id="PTHR24305">
    <property type="entry name" value="CYTOCHROME P450"/>
    <property type="match status" value="1"/>
</dbReference>
<keyword evidence="3 4" id="KW-0408">Iron</keyword>
<evidence type="ECO:0000256" key="3">
    <source>
        <dbReference type="PIRSR" id="PIRSR602401-1"/>
    </source>
</evidence>
<evidence type="ECO:0000256" key="5">
    <source>
        <dbReference type="SAM" id="MobiDB-lite"/>
    </source>
</evidence>
<dbReference type="GO" id="GO:0005506">
    <property type="term" value="F:iron ion binding"/>
    <property type="evidence" value="ECO:0007669"/>
    <property type="project" value="InterPro"/>
</dbReference>
<feature type="binding site" description="axial binding residue" evidence="3">
    <location>
        <position position="418"/>
    </location>
    <ligand>
        <name>heme</name>
        <dbReference type="ChEBI" id="CHEBI:30413"/>
    </ligand>
    <ligandPart>
        <name>Fe</name>
        <dbReference type="ChEBI" id="CHEBI:18248"/>
    </ligandPart>
</feature>
<dbReference type="InterPro" id="IPR036396">
    <property type="entry name" value="Cyt_P450_sf"/>
</dbReference>
<dbReference type="InterPro" id="IPR050121">
    <property type="entry name" value="Cytochrome_P450_monoxygenase"/>
</dbReference>
<dbReference type="GO" id="GO:0020037">
    <property type="term" value="F:heme binding"/>
    <property type="evidence" value="ECO:0007669"/>
    <property type="project" value="InterPro"/>
</dbReference>
<comment type="similarity">
    <text evidence="2 4">Belongs to the cytochrome P450 family.</text>
</comment>
<comment type="caution">
    <text evidence="6">The sequence shown here is derived from an EMBL/GenBank/DDBJ whole genome shotgun (WGS) entry which is preliminary data.</text>
</comment>
<keyword evidence="4" id="KW-0560">Oxidoreductase</keyword>
<evidence type="ECO:0000313" key="6">
    <source>
        <dbReference type="EMBL" id="TFW19446.1"/>
    </source>
</evidence>
<dbReference type="AlphaFoldDB" id="A0A4Y9SBW9"/>
<reference evidence="6 7" key="1">
    <citation type="submission" date="2019-03" db="EMBL/GenBank/DDBJ databases">
        <title>Draft Genome Sequence of Duganella callidus sp. nov., a Novel Duganella Species Isolated from Cultivated Soil.</title>
        <authorList>
            <person name="Raths R."/>
            <person name="Peta V."/>
            <person name="Bucking H."/>
        </authorList>
    </citation>
    <scope>NUCLEOTIDE SEQUENCE [LARGE SCALE GENOMIC DNA]</scope>
    <source>
        <strain evidence="6 7">DN04</strain>
    </source>
</reference>
<dbReference type="Gene3D" id="1.10.630.10">
    <property type="entry name" value="Cytochrome P450"/>
    <property type="match status" value="1"/>
</dbReference>
<dbReference type="InterPro" id="IPR001128">
    <property type="entry name" value="Cyt_P450"/>
</dbReference>
<dbReference type="Proteomes" id="UP000297729">
    <property type="component" value="Unassembled WGS sequence"/>
</dbReference>
<protein>
    <submittedName>
        <fullName evidence="6">Cytochrome P450</fullName>
    </submittedName>
</protein>
<comment type="cofactor">
    <cofactor evidence="1 3">
        <name>heme</name>
        <dbReference type="ChEBI" id="CHEBI:30413"/>
    </cofactor>
</comment>
<gene>
    <name evidence="6" type="ORF">E4L98_16205</name>
</gene>
<name>A0A4Y9SBW9_9BURK</name>
<keyword evidence="4" id="KW-0503">Monooxygenase</keyword>
<dbReference type="PANTHER" id="PTHR24305:SF166">
    <property type="entry name" value="CYTOCHROME P450 12A4, MITOCHONDRIAL-RELATED"/>
    <property type="match status" value="1"/>
</dbReference>
<dbReference type="InterPro" id="IPR002401">
    <property type="entry name" value="Cyt_P450_E_grp-I"/>
</dbReference>
<dbReference type="PROSITE" id="PS00086">
    <property type="entry name" value="CYTOCHROME_P450"/>
    <property type="match status" value="1"/>
</dbReference>
<proteinExistence type="inferred from homology"/>
<dbReference type="SUPFAM" id="SSF48264">
    <property type="entry name" value="Cytochrome P450"/>
    <property type="match status" value="1"/>
</dbReference>
<keyword evidence="7" id="KW-1185">Reference proteome</keyword>
<evidence type="ECO:0000256" key="1">
    <source>
        <dbReference type="ARBA" id="ARBA00001971"/>
    </source>
</evidence>
<dbReference type="InterPro" id="IPR017972">
    <property type="entry name" value="Cyt_P450_CS"/>
</dbReference>
<dbReference type="PRINTS" id="PR00385">
    <property type="entry name" value="P450"/>
</dbReference>
<dbReference type="EMBL" id="SPVG01000168">
    <property type="protein sequence ID" value="TFW19446.1"/>
    <property type="molecule type" value="Genomic_DNA"/>
</dbReference>
<organism evidence="6 7">
    <name type="scientific">Duganella callida</name>
    <dbReference type="NCBI Taxonomy" id="2561932"/>
    <lineage>
        <taxon>Bacteria</taxon>
        <taxon>Pseudomonadati</taxon>
        <taxon>Pseudomonadota</taxon>
        <taxon>Betaproteobacteria</taxon>
        <taxon>Burkholderiales</taxon>
        <taxon>Oxalobacteraceae</taxon>
        <taxon>Telluria group</taxon>
        <taxon>Duganella</taxon>
    </lineage>
</organism>
<dbReference type="GO" id="GO:0016705">
    <property type="term" value="F:oxidoreductase activity, acting on paired donors, with incorporation or reduction of molecular oxygen"/>
    <property type="evidence" value="ECO:0007669"/>
    <property type="project" value="InterPro"/>
</dbReference>
<dbReference type="RefSeq" id="WP_135202590.1">
    <property type="nucleotide sequence ID" value="NZ_SPVG01000168.1"/>
</dbReference>